<keyword evidence="1" id="KW-0472">Membrane</keyword>
<gene>
    <name evidence="2" type="ordered locus">Gbro_1336</name>
</gene>
<organism evidence="2 3">
    <name type="scientific">Gordonia bronchialis (strain ATCC 25592 / DSM 43247 / BCRC 13721 / JCM 3198 / KCTC 3076 / NBRC 16047 / NCTC 10667)</name>
    <name type="common">Rhodococcus bronchialis</name>
    <dbReference type="NCBI Taxonomy" id="526226"/>
    <lineage>
        <taxon>Bacteria</taxon>
        <taxon>Bacillati</taxon>
        <taxon>Actinomycetota</taxon>
        <taxon>Actinomycetes</taxon>
        <taxon>Mycobacteriales</taxon>
        <taxon>Gordoniaceae</taxon>
        <taxon>Gordonia</taxon>
    </lineage>
</organism>
<feature type="transmembrane region" description="Helical" evidence="1">
    <location>
        <begin position="87"/>
        <end position="113"/>
    </location>
</feature>
<dbReference type="EMBL" id="CP001802">
    <property type="protein sequence ID" value="ACY20623.1"/>
    <property type="molecule type" value="Genomic_DNA"/>
</dbReference>
<feature type="transmembrane region" description="Helical" evidence="1">
    <location>
        <begin position="263"/>
        <end position="281"/>
    </location>
</feature>
<sequence length="648" mass="68771">MVSEQAGTAQRSDEQAAGRAAPSISGVSTVVVLAVTLITAQLVIRGWLVATGNFYWDDLILIGRASSMPIGSWEYLGHSHDGHFMPAAFLVAGISTVLAPVTWALPAATLIVLQAVASVAVWRMIRIIAPAAGIAALAALTFYLFTPMTVPAFTWWAAGLNTLPMQAAIAWIVGDAVLACRTDTDDATRRRITVRSALIFLIALTFFEKSLFILPVALVTATLSVAASRRRTETGDDDGAGDDADLAETMSPLAAAVVRARRLWAALAVIFVVWVIIFFSVSDATAGVHSAAQTARLVWRSVNRAVVPSLVGGPWEWGRWNPSPPMGFASWWMILAGWLVVAGVVIWAVLRRHGAFAVLLAAGAYVVVAQIPVMWNRSSDNTALELAQTMRYLPDSALVLTAALALLIAAPARSVRAAATTGARHAKTAETASPATVLVAVLIALAAASATISLAGFGDSWRDNPTGDYLATAKRSLAANTEHPMFDQSLPLEVLLPVAYPNNQISHTFGRLRDRPPFASSTDRLVVLDTAGELVPGAVTAQRNIAAGRGACDRPEVTGPTQLPLDGPLIRWRWTIALGYCANRSGEVEFRLDDGTAHTVAVQAGLHVVYVQLDGSGRTLTLRPLTEGLALHTGQGRVGEVVEARFVG</sequence>
<name>D0L5U4_GORB4</name>
<dbReference type="AlphaFoldDB" id="D0L5U4"/>
<evidence type="ECO:0000256" key="1">
    <source>
        <dbReference type="SAM" id="Phobius"/>
    </source>
</evidence>
<protein>
    <recommendedName>
        <fullName evidence="4">Transmembrane protein</fullName>
    </recommendedName>
</protein>
<feature type="transmembrane region" description="Helical" evidence="1">
    <location>
        <begin position="357"/>
        <end position="376"/>
    </location>
</feature>
<evidence type="ECO:0000313" key="3">
    <source>
        <dbReference type="Proteomes" id="UP000001219"/>
    </source>
</evidence>
<feature type="transmembrane region" description="Helical" evidence="1">
    <location>
        <begin position="435"/>
        <end position="457"/>
    </location>
</feature>
<dbReference type="HOGENOM" id="CLU_020410_0_0_11"/>
<dbReference type="eggNOG" id="COG0815">
    <property type="taxonomic scope" value="Bacteria"/>
</dbReference>
<keyword evidence="1" id="KW-0812">Transmembrane</keyword>
<feature type="transmembrane region" description="Helical" evidence="1">
    <location>
        <begin position="329"/>
        <end position="350"/>
    </location>
</feature>
<reference evidence="3" key="1">
    <citation type="submission" date="2009-10" db="EMBL/GenBank/DDBJ databases">
        <title>The complete chromosome of Gordonia bronchialis DSM 43247.</title>
        <authorList>
            <consortium name="US DOE Joint Genome Institute (JGI-PGF)"/>
            <person name="Lucas S."/>
            <person name="Copeland A."/>
            <person name="Lapidus A."/>
            <person name="Glavina del Rio T."/>
            <person name="Dalin E."/>
            <person name="Tice H."/>
            <person name="Bruce D."/>
            <person name="Goodwin L."/>
            <person name="Pitluck S."/>
            <person name="Kyrpides N."/>
            <person name="Mavromatis K."/>
            <person name="Ivanova N."/>
            <person name="Ovchinnikova G."/>
            <person name="Saunders E."/>
            <person name="Brettin T."/>
            <person name="Detter J.C."/>
            <person name="Han C."/>
            <person name="Larimer F."/>
            <person name="Land M."/>
            <person name="Hauser L."/>
            <person name="Markowitz V."/>
            <person name="Cheng J.-F."/>
            <person name="Hugenholtz P."/>
            <person name="Woyke T."/>
            <person name="Wu D."/>
            <person name="Jando M."/>
            <person name="Schneider S."/>
            <person name="Goeker M."/>
            <person name="Klenk H.-P."/>
            <person name="Eisen J.A."/>
        </authorList>
    </citation>
    <scope>NUCLEOTIDE SEQUENCE [LARGE SCALE GENOMIC DNA]</scope>
    <source>
        <strain evidence="3">ATCC 25592 / DSM 43247 / BCRC 13721 / JCM 3198 / KCTC 3076 / NBRC 16047 / NCTC 10667</strain>
    </source>
</reference>
<evidence type="ECO:0008006" key="4">
    <source>
        <dbReference type="Google" id="ProtNLM"/>
    </source>
</evidence>
<reference evidence="2 3" key="2">
    <citation type="journal article" date="2010" name="Stand. Genomic Sci.">
        <title>Complete genome sequence of Gordonia bronchialis type strain (3410).</title>
        <authorList>
            <person name="Ivanova N."/>
            <person name="Sikorski J."/>
            <person name="Jando M."/>
            <person name="Lapidus A."/>
            <person name="Nolan M."/>
            <person name="Lucas S."/>
            <person name="Del Rio T.G."/>
            <person name="Tice H."/>
            <person name="Copeland A."/>
            <person name="Cheng J.F."/>
            <person name="Chen F."/>
            <person name="Bruce D."/>
            <person name="Goodwin L."/>
            <person name="Pitluck S."/>
            <person name="Mavromatis K."/>
            <person name="Ovchinnikova G."/>
            <person name="Pati A."/>
            <person name="Chen A."/>
            <person name="Palaniappan K."/>
            <person name="Land M."/>
            <person name="Hauser L."/>
            <person name="Chang Y.J."/>
            <person name="Jeffries C.D."/>
            <person name="Chain P."/>
            <person name="Saunders E."/>
            <person name="Han C."/>
            <person name="Detter J.C."/>
            <person name="Brettin T."/>
            <person name="Rohde M."/>
            <person name="Goker M."/>
            <person name="Bristow J."/>
            <person name="Eisen J.A."/>
            <person name="Markowitz V."/>
            <person name="Hugenholtz P."/>
            <person name="Klenk H.P."/>
            <person name="Kyrpides N.C."/>
        </authorList>
    </citation>
    <scope>NUCLEOTIDE SEQUENCE [LARGE SCALE GENOMIC DNA]</scope>
    <source>
        <strain evidence="3">ATCC 25592 / DSM 43247 / BCRC 13721 / JCM 3198 / KCTC 3076 / NBRC 16047 / NCTC 10667</strain>
    </source>
</reference>
<dbReference type="RefSeq" id="WP_012833193.1">
    <property type="nucleotide sequence ID" value="NC_013441.1"/>
</dbReference>
<keyword evidence="1" id="KW-1133">Transmembrane helix</keyword>
<feature type="transmembrane region" description="Helical" evidence="1">
    <location>
        <begin position="20"/>
        <end position="44"/>
    </location>
</feature>
<dbReference type="KEGG" id="gbr:Gbro_1336"/>
<dbReference type="Proteomes" id="UP000001219">
    <property type="component" value="Chromosome"/>
</dbReference>
<feature type="transmembrane region" description="Helical" evidence="1">
    <location>
        <begin position="125"/>
        <end position="145"/>
    </location>
</feature>
<evidence type="ECO:0000313" key="2">
    <source>
        <dbReference type="EMBL" id="ACY20623.1"/>
    </source>
</evidence>
<feature type="transmembrane region" description="Helical" evidence="1">
    <location>
        <begin position="396"/>
        <end position="415"/>
    </location>
</feature>
<proteinExistence type="predicted"/>
<accession>D0L5U4</accession>
<dbReference type="STRING" id="526226.Gbro_1336"/>
<keyword evidence="3" id="KW-1185">Reference proteome</keyword>